<dbReference type="PANTHER" id="PTHR12881:SF10">
    <property type="entry name" value="MEDIATOR OF RNA POLYMERASE II TRANSCRIPTION SUBUNIT 1"/>
    <property type="match status" value="1"/>
</dbReference>
<protein>
    <recommendedName>
        <fullName evidence="3 9">Mediator of RNA polymerase II transcription subunit 1</fullName>
    </recommendedName>
    <alternativeName>
        <fullName evidence="8 9">Mediator complex subunit 1</fullName>
    </alternativeName>
</protein>
<dbReference type="EMBL" id="OC855915">
    <property type="protein sequence ID" value="CAD7622885.1"/>
    <property type="molecule type" value="Genomic_DNA"/>
</dbReference>
<name>A0A7R9PVX4_9ACAR</name>
<dbReference type="GO" id="GO:0045944">
    <property type="term" value="P:positive regulation of transcription by RNA polymerase II"/>
    <property type="evidence" value="ECO:0007669"/>
    <property type="project" value="UniProtKB-ARBA"/>
</dbReference>
<comment type="similarity">
    <text evidence="2 9">Belongs to the Mediator complex subunit 1 family.</text>
</comment>
<evidence type="ECO:0000256" key="9">
    <source>
        <dbReference type="RuleBase" id="RU364059"/>
    </source>
</evidence>
<keyword evidence="4 9" id="KW-0805">Transcription regulation</keyword>
<evidence type="ECO:0000256" key="1">
    <source>
        <dbReference type="ARBA" id="ARBA00004123"/>
    </source>
</evidence>
<organism evidence="11">
    <name type="scientific">Medioppia subpectinata</name>
    <dbReference type="NCBI Taxonomy" id="1979941"/>
    <lineage>
        <taxon>Eukaryota</taxon>
        <taxon>Metazoa</taxon>
        <taxon>Ecdysozoa</taxon>
        <taxon>Arthropoda</taxon>
        <taxon>Chelicerata</taxon>
        <taxon>Arachnida</taxon>
        <taxon>Acari</taxon>
        <taxon>Acariformes</taxon>
        <taxon>Sarcoptiformes</taxon>
        <taxon>Oribatida</taxon>
        <taxon>Brachypylina</taxon>
        <taxon>Oppioidea</taxon>
        <taxon>Oppiidae</taxon>
        <taxon>Medioppia</taxon>
    </lineage>
</organism>
<accession>A0A7R9PVX4</accession>
<gene>
    <name evidence="11" type="ORF">OSB1V03_LOCUS3348</name>
</gene>
<evidence type="ECO:0000259" key="10">
    <source>
        <dbReference type="Pfam" id="PF10744"/>
    </source>
</evidence>
<dbReference type="GO" id="GO:0003712">
    <property type="term" value="F:transcription coregulator activity"/>
    <property type="evidence" value="ECO:0007669"/>
    <property type="project" value="InterPro"/>
</dbReference>
<evidence type="ECO:0000256" key="8">
    <source>
        <dbReference type="ARBA" id="ARBA00031254"/>
    </source>
</evidence>
<proteinExistence type="inferred from homology"/>
<evidence type="ECO:0000256" key="3">
    <source>
        <dbReference type="ARBA" id="ARBA00020612"/>
    </source>
</evidence>
<dbReference type="PANTHER" id="PTHR12881">
    <property type="entry name" value="MEDIATOR OF RNA POLYMERASE II TRANSCRIPTION SUBUNIT 1"/>
    <property type="match status" value="1"/>
</dbReference>
<dbReference type="Pfam" id="PF10744">
    <property type="entry name" value="Med1"/>
    <property type="match status" value="2"/>
</dbReference>
<dbReference type="Proteomes" id="UP000759131">
    <property type="component" value="Unassembled WGS sequence"/>
</dbReference>
<evidence type="ECO:0000313" key="12">
    <source>
        <dbReference type="Proteomes" id="UP000759131"/>
    </source>
</evidence>
<evidence type="ECO:0000256" key="7">
    <source>
        <dbReference type="ARBA" id="ARBA00023242"/>
    </source>
</evidence>
<feature type="domain" description="Mediator complex subunit Med1" evidence="10">
    <location>
        <begin position="91"/>
        <end position="346"/>
    </location>
</feature>
<dbReference type="OrthoDB" id="2281547at2759"/>
<dbReference type="InterPro" id="IPR051999">
    <property type="entry name" value="Mediator_complex_subunit_1"/>
</dbReference>
<sequence>MSSHVLIPNAMTMTTNAKMDSMNGNVLVDNIADNKSGVRCETSEDNVTVLMERLHSKASQMKSWTELTKIMKQSVNEKRNTIDVNERSQLQKCLDTIQKSIRITSLQSMVERLETICRQLGLKFSLPRQTSPARVECFVHSEMYYVEVLLEAPTGHVLDCKVAHQAEAVFLVRRVPRGSSALSTQRCITWKCCWRRPPVMCWTAKWPIRQKHSCPELTEVLQKGDFVEFTKHLEGLSAIYQINADKKNKTKAYLALHALEIDLSSLAELQNHQINDINNLVHKSPVGILEPRKGGHPMRLTYFVPPYDLIDVVSKSCLPLNVEVILEKKLGTSATVCIESSSSHRLQHESLINTLKTPEGKNLPQFSALTNLNSTQLPACFVLRLSGTQSTNSPFHVKLPNQSHCYHLNDSCDKLDGVVITSIPITHPTHVPRILVHLRQQVLFNVIIGSFIRQTSKPEDITNIFEVTATSMSNINIQFEHPTEESLATVDLDLRDVTNVKCKLYPSSLSSFCSDDYSSKVMQRCLSIPVTMRSIINKCKERAAALKEQMGREQSKQMQPNANDL</sequence>
<evidence type="ECO:0000256" key="2">
    <source>
        <dbReference type="ARBA" id="ARBA00006210"/>
    </source>
</evidence>
<keyword evidence="5 9" id="KW-0010">Activator</keyword>
<evidence type="ECO:0000256" key="4">
    <source>
        <dbReference type="ARBA" id="ARBA00023015"/>
    </source>
</evidence>
<feature type="domain" description="Mediator complex subunit Med1" evidence="10">
    <location>
        <begin position="401"/>
        <end position="452"/>
    </location>
</feature>
<dbReference type="InterPro" id="IPR019680">
    <property type="entry name" value="Mediator_Med1"/>
</dbReference>
<dbReference type="AlphaFoldDB" id="A0A7R9PVX4"/>
<comment type="subcellular location">
    <subcellularLocation>
        <location evidence="1 9">Nucleus</location>
    </subcellularLocation>
</comment>
<evidence type="ECO:0000256" key="5">
    <source>
        <dbReference type="ARBA" id="ARBA00023159"/>
    </source>
</evidence>
<keyword evidence="12" id="KW-1185">Reference proteome</keyword>
<reference evidence="11" key="1">
    <citation type="submission" date="2020-11" db="EMBL/GenBank/DDBJ databases">
        <authorList>
            <person name="Tran Van P."/>
        </authorList>
    </citation>
    <scope>NUCLEOTIDE SEQUENCE</scope>
</reference>
<evidence type="ECO:0000313" key="11">
    <source>
        <dbReference type="EMBL" id="CAD7622885.1"/>
    </source>
</evidence>
<keyword evidence="7 9" id="KW-0539">Nucleus</keyword>
<dbReference type="GO" id="GO:0016592">
    <property type="term" value="C:mediator complex"/>
    <property type="evidence" value="ECO:0007669"/>
    <property type="project" value="InterPro"/>
</dbReference>
<dbReference type="EMBL" id="CAJPIZ010001340">
    <property type="protein sequence ID" value="CAG2103315.1"/>
    <property type="molecule type" value="Genomic_DNA"/>
</dbReference>
<keyword evidence="6 9" id="KW-0804">Transcription</keyword>
<evidence type="ECO:0000256" key="6">
    <source>
        <dbReference type="ARBA" id="ARBA00023163"/>
    </source>
</evidence>
<comment type="function">
    <text evidence="9">Component of the Mediator complex, a coactivator involved in the regulated transcription of nearly all RNA polymerase II-dependent genes. Mediator functions as a bridge to convey information from gene-specific regulatory proteins to the basal RNA polymerase II transcription machinery. Mediator is recruited to promoters by direct interactions with regulatory proteins and serves as a scaffold for the assembly of a functional preinitiation complex with RNA polymerase II and the general transcription factors.</text>
</comment>